<dbReference type="InterPro" id="IPR043519">
    <property type="entry name" value="NT_sf"/>
</dbReference>
<evidence type="ECO:0008006" key="3">
    <source>
        <dbReference type="Google" id="ProtNLM"/>
    </source>
</evidence>
<proteinExistence type="predicted"/>
<dbReference type="Gene3D" id="3.30.460.10">
    <property type="entry name" value="Beta Polymerase, domain 2"/>
    <property type="match status" value="1"/>
</dbReference>
<dbReference type="Gene3D" id="1.20.120.330">
    <property type="entry name" value="Nucleotidyltransferases domain 2"/>
    <property type="match status" value="1"/>
</dbReference>
<dbReference type="Proteomes" id="UP000077339">
    <property type="component" value="Unassembled WGS sequence"/>
</dbReference>
<dbReference type="PATRIC" id="fig|1453497.3.peg.425"/>
<dbReference type="OrthoDB" id="44143at2"/>
<reference evidence="1 2" key="1">
    <citation type="submission" date="2014-02" db="EMBL/GenBank/DDBJ databases">
        <title>Kosmotoga genome sequencing.</title>
        <authorList>
            <person name="Pollo S.M."/>
            <person name="Charchuk R."/>
            <person name="Nesbo C.L."/>
        </authorList>
    </citation>
    <scope>NUCLEOTIDE SEQUENCE [LARGE SCALE GENOMIC DNA]</scope>
    <source>
        <strain evidence="1 2">S304</strain>
    </source>
</reference>
<sequence>MDHNKRYDIALSLSRELERELGDDLVCCCLYGSTARSEDTQWSDIELFAVTKKEVKSRHFLIGMIPTGIHIMEEKRLLHILENPGLDWPFYAGLMANLKVLSGDRLAPERYYEKAMGIPEEKFKTALREKLSELVFESWGRIFSCIKRKKHEDIYCAVIETLLEMRTALCLLNGKHVNRDYFDGIKETFSFEKKPKDYPKLATRLWNCHDVAAIAKDARELIENFISLLKSEEILSN</sequence>
<dbReference type="AlphaFoldDB" id="A0A176JZP3"/>
<evidence type="ECO:0000313" key="1">
    <source>
        <dbReference type="EMBL" id="OAA29495.1"/>
    </source>
</evidence>
<keyword evidence="2" id="KW-1185">Reference proteome</keyword>
<dbReference type="EMBL" id="JFHK01000018">
    <property type="protein sequence ID" value="OAA29495.1"/>
    <property type="molecule type" value="Genomic_DNA"/>
</dbReference>
<accession>A0A176JZP3</accession>
<name>A0A176JZP3_9BACT</name>
<gene>
    <name evidence="1" type="ORF">AT15_02135</name>
</gene>
<dbReference type="RefSeq" id="WP_068348195.1">
    <property type="nucleotide sequence ID" value="NZ_JFHK01000018.1"/>
</dbReference>
<organism evidence="1 2">
    <name type="scientific">Kosmotoga arenicorallina S304</name>
    <dbReference type="NCBI Taxonomy" id="1453497"/>
    <lineage>
        <taxon>Bacteria</taxon>
        <taxon>Thermotogati</taxon>
        <taxon>Thermotogota</taxon>
        <taxon>Thermotogae</taxon>
        <taxon>Kosmotogales</taxon>
        <taxon>Kosmotogaceae</taxon>
        <taxon>Kosmotoga</taxon>
    </lineage>
</organism>
<comment type="caution">
    <text evidence="1">The sequence shown here is derived from an EMBL/GenBank/DDBJ whole genome shotgun (WGS) entry which is preliminary data.</text>
</comment>
<evidence type="ECO:0000313" key="2">
    <source>
        <dbReference type="Proteomes" id="UP000077339"/>
    </source>
</evidence>
<dbReference type="SUPFAM" id="SSF81301">
    <property type="entry name" value="Nucleotidyltransferase"/>
    <property type="match status" value="1"/>
</dbReference>
<protein>
    <recommendedName>
        <fullName evidence="3">Polymerase nucleotidyl transferase domain-containing protein</fullName>
    </recommendedName>
</protein>